<evidence type="ECO:0000256" key="8">
    <source>
        <dbReference type="PIRSR" id="PIRSR500134-1"/>
    </source>
</evidence>
<feature type="binding site" evidence="10">
    <location>
        <position position="86"/>
    </location>
    <ligand>
        <name>NAD(+)</name>
        <dbReference type="ChEBI" id="CHEBI:57540"/>
    </ligand>
</feature>
<dbReference type="PIRSF" id="PIRSF500134">
    <property type="entry name" value="UDPglc_DH_bac"/>
    <property type="match status" value="1"/>
</dbReference>
<evidence type="ECO:0000256" key="2">
    <source>
        <dbReference type="ARBA" id="ARBA00006601"/>
    </source>
</evidence>
<dbReference type="SUPFAM" id="SSF51735">
    <property type="entry name" value="NAD(P)-binding Rossmann-fold domains"/>
    <property type="match status" value="1"/>
</dbReference>
<proteinExistence type="inferred from homology"/>
<dbReference type="InterPro" id="IPR014027">
    <property type="entry name" value="UDP-Glc/GDP-Man_DH_C"/>
</dbReference>
<feature type="binding site" evidence="9">
    <location>
        <position position="204"/>
    </location>
    <ligand>
        <name>substrate</name>
    </ligand>
</feature>
<dbReference type="SUPFAM" id="SSF48179">
    <property type="entry name" value="6-phosphogluconate dehydrogenase C-terminal domain-like"/>
    <property type="match status" value="1"/>
</dbReference>
<accession>A0A8T4L2A0</accession>
<evidence type="ECO:0000256" key="5">
    <source>
        <dbReference type="ARBA" id="ARBA00023027"/>
    </source>
</evidence>
<evidence type="ECO:0000313" key="13">
    <source>
        <dbReference type="Proteomes" id="UP000675968"/>
    </source>
</evidence>
<dbReference type="InterPro" id="IPR036220">
    <property type="entry name" value="UDP-Glc/GDP-Man_DH_C_sf"/>
</dbReference>
<feature type="binding site" evidence="10">
    <location>
        <position position="327"/>
    </location>
    <ligand>
        <name>NAD(+)</name>
        <dbReference type="ChEBI" id="CHEBI:57540"/>
    </ligand>
</feature>
<dbReference type="GO" id="GO:0003979">
    <property type="term" value="F:UDP-glucose 6-dehydrogenase activity"/>
    <property type="evidence" value="ECO:0007669"/>
    <property type="project" value="UniProtKB-EC"/>
</dbReference>
<feature type="binding site" evidence="10">
    <location>
        <position position="121"/>
    </location>
    <ligand>
        <name>NAD(+)</name>
        <dbReference type="ChEBI" id="CHEBI:57540"/>
    </ligand>
</feature>
<evidence type="ECO:0000256" key="9">
    <source>
        <dbReference type="PIRSR" id="PIRSR500134-2"/>
    </source>
</evidence>
<evidence type="ECO:0000259" key="11">
    <source>
        <dbReference type="SMART" id="SM00984"/>
    </source>
</evidence>
<dbReference type="SUPFAM" id="SSF52413">
    <property type="entry name" value="UDP-glucose/GDP-mannose dehydrogenase C-terminal domain"/>
    <property type="match status" value="1"/>
</dbReference>
<organism evidence="12 13">
    <name type="scientific">Candidatus Iainarchaeum sp</name>
    <dbReference type="NCBI Taxonomy" id="3101447"/>
    <lineage>
        <taxon>Archaea</taxon>
        <taxon>Candidatus Iainarchaeota</taxon>
        <taxon>Candidatus Iainarchaeia</taxon>
        <taxon>Candidatus Iainarchaeales</taxon>
        <taxon>Candidatus Iainarchaeaceae</taxon>
        <taxon>Candidatus Iainarchaeum</taxon>
    </lineage>
</organism>
<evidence type="ECO:0000256" key="7">
    <source>
        <dbReference type="PIRNR" id="PIRNR000124"/>
    </source>
</evidence>
<feature type="binding site" evidence="10">
    <location>
        <position position="263"/>
    </location>
    <ligand>
        <name>NAD(+)</name>
        <dbReference type="ChEBI" id="CHEBI:57540"/>
    </ligand>
</feature>
<dbReference type="EC" id="1.1.1.22" evidence="3 7"/>
<keyword evidence="4 7" id="KW-0560">Oxidoreductase</keyword>
<comment type="catalytic activity">
    <reaction evidence="6 7">
        <text>UDP-alpha-D-glucose + 2 NAD(+) + H2O = UDP-alpha-D-glucuronate + 2 NADH + 3 H(+)</text>
        <dbReference type="Rhea" id="RHEA:23596"/>
        <dbReference type="ChEBI" id="CHEBI:15377"/>
        <dbReference type="ChEBI" id="CHEBI:15378"/>
        <dbReference type="ChEBI" id="CHEBI:57540"/>
        <dbReference type="ChEBI" id="CHEBI:57945"/>
        <dbReference type="ChEBI" id="CHEBI:58052"/>
        <dbReference type="ChEBI" id="CHEBI:58885"/>
        <dbReference type="EC" id="1.1.1.22"/>
    </reaction>
</comment>
<evidence type="ECO:0000313" key="12">
    <source>
        <dbReference type="EMBL" id="MBS3061383.1"/>
    </source>
</evidence>
<dbReference type="SMART" id="SM00984">
    <property type="entry name" value="UDPG_MGDP_dh_C"/>
    <property type="match status" value="1"/>
</dbReference>
<reference evidence="12" key="2">
    <citation type="submission" date="2021-05" db="EMBL/GenBank/DDBJ databases">
        <title>Protein family content uncovers lineage relationships and bacterial pathway maintenance mechanisms in DPANN archaea.</title>
        <authorList>
            <person name="Castelle C.J."/>
            <person name="Meheust R."/>
            <person name="Jaffe A.L."/>
            <person name="Seitz K."/>
            <person name="Gong X."/>
            <person name="Baker B.J."/>
            <person name="Banfield J.F."/>
        </authorList>
    </citation>
    <scope>NUCLEOTIDE SEQUENCE</scope>
    <source>
        <strain evidence="12">RIFCSPLOWO2_01_FULL_AR10_48_17</strain>
    </source>
</reference>
<evidence type="ECO:0000256" key="10">
    <source>
        <dbReference type="PIRSR" id="PIRSR500134-3"/>
    </source>
</evidence>
<dbReference type="InterPro" id="IPR028357">
    <property type="entry name" value="UDPglc_DH_bac"/>
</dbReference>
<feature type="binding site" evidence="10">
    <location>
        <position position="35"/>
    </location>
    <ligand>
        <name>NAD(+)</name>
        <dbReference type="ChEBI" id="CHEBI:57540"/>
    </ligand>
</feature>
<dbReference type="Gene3D" id="1.20.5.100">
    <property type="entry name" value="Cytochrome c1, transmembrane anchor, C-terminal"/>
    <property type="match status" value="1"/>
</dbReference>
<dbReference type="InterPro" id="IPR014026">
    <property type="entry name" value="UDP-Glc/GDP-Man_DH_dimer"/>
</dbReference>
<dbReference type="PANTHER" id="PTHR43750">
    <property type="entry name" value="UDP-GLUCOSE 6-DEHYDROGENASE TUAD"/>
    <property type="match status" value="1"/>
</dbReference>
<feature type="binding site" evidence="9">
    <location>
        <position position="257"/>
    </location>
    <ligand>
        <name>substrate</name>
    </ligand>
</feature>
<gene>
    <name evidence="12" type="ORF">J4215_02260</name>
</gene>
<evidence type="ECO:0000256" key="3">
    <source>
        <dbReference type="ARBA" id="ARBA00012954"/>
    </source>
</evidence>
<dbReference type="InterPro" id="IPR036291">
    <property type="entry name" value="NAD(P)-bd_dom_sf"/>
</dbReference>
<comment type="caution">
    <text evidence="12">The sequence shown here is derived from an EMBL/GenBank/DDBJ whole genome shotgun (WGS) entry which is preliminary data.</text>
</comment>
<feature type="binding site" evidence="10">
    <location>
        <position position="155"/>
    </location>
    <ligand>
        <name>NAD(+)</name>
        <dbReference type="ChEBI" id="CHEBI:57540"/>
    </ligand>
</feature>
<protein>
    <recommendedName>
        <fullName evidence="3 7">UDP-glucose 6-dehydrogenase</fullName>
        <ecNumber evidence="3 7">1.1.1.22</ecNumber>
    </recommendedName>
</protein>
<feature type="binding site" evidence="9">
    <location>
        <position position="320"/>
    </location>
    <ligand>
        <name>substrate</name>
    </ligand>
</feature>
<keyword evidence="5 7" id="KW-0520">NAD</keyword>
<dbReference type="Gene3D" id="3.40.50.720">
    <property type="entry name" value="NAD(P)-binding Rossmann-like Domain"/>
    <property type="match status" value="2"/>
</dbReference>
<evidence type="ECO:0000256" key="1">
    <source>
        <dbReference type="ARBA" id="ARBA00004701"/>
    </source>
</evidence>
<evidence type="ECO:0000256" key="4">
    <source>
        <dbReference type="ARBA" id="ARBA00023002"/>
    </source>
</evidence>
<dbReference type="NCBIfam" id="TIGR03026">
    <property type="entry name" value="NDP-sugDHase"/>
    <property type="match status" value="1"/>
</dbReference>
<dbReference type="Proteomes" id="UP000675968">
    <property type="component" value="Unassembled WGS sequence"/>
</dbReference>
<comment type="similarity">
    <text evidence="2 7">Belongs to the UDP-glucose/GDP-mannose dehydrogenase family.</text>
</comment>
<dbReference type="PIRSF" id="PIRSF000124">
    <property type="entry name" value="UDPglc_GDPman_dh"/>
    <property type="match status" value="1"/>
</dbReference>
<feature type="binding site" evidence="10">
    <location>
        <position position="30"/>
    </location>
    <ligand>
        <name>NAD(+)</name>
        <dbReference type="ChEBI" id="CHEBI:57540"/>
    </ligand>
</feature>
<comment type="pathway">
    <text evidence="1">Nucleotide-sugar biosynthesis; UDP-alpha-D-glucuronate biosynthesis; UDP-alpha-D-glucuronate from UDP-alpha-D-glucose: step 1/1.</text>
</comment>
<evidence type="ECO:0000256" key="6">
    <source>
        <dbReference type="ARBA" id="ARBA00047473"/>
    </source>
</evidence>
<reference evidence="12" key="1">
    <citation type="submission" date="2021-03" db="EMBL/GenBank/DDBJ databases">
        <authorList>
            <person name="Jaffe A."/>
        </authorList>
    </citation>
    <scope>NUCLEOTIDE SEQUENCE</scope>
    <source>
        <strain evidence="12">RIFCSPLOWO2_01_FULL_AR10_48_17</strain>
    </source>
</reference>
<sequence>MKVTVVGTGYVGLVTGTCLAEIGHQVICVDNNTEKIDKLHKGIIPIYEPGLEDLVRRNTEQNRLFFSIDLPRSINESEIIFIAVGTPSKPNGEADLSYVENVAYEIAKAAKDPKIVVEKSTVPVETGNRLYEILHTQNGHKVKFDVVSNPEFLREGTAVSDFMRPDRIVIGTESESSREKMKRLYDPLKAPIIFTDISSAELIKHASNSFLALKISYANALANICEKTGANIDDVVYGMSLDKRIGPHFLKAGIGYGGSCFPKDVDAFVRIAAAKGISFGLLEEVQSINELQRTNFVEKIQKKFGSLEGKTIAVLGLAFKPDTDDLRSAPALDIIAGLQKAGAKIRVFDPVAMDNANQKLSNVEFTVNEFDCMKGADAVAIMTEWPQFRGLDWKQAKTILKKPILFDGRNLFSLEQMKKIGFEYISVGRKPV</sequence>
<name>A0A8T4L2A0_9ARCH</name>
<dbReference type="PANTHER" id="PTHR43750:SF3">
    <property type="entry name" value="UDP-GLUCOSE 6-DEHYDROGENASE TUAD"/>
    <property type="match status" value="1"/>
</dbReference>
<dbReference type="GO" id="GO:0051287">
    <property type="term" value="F:NAD binding"/>
    <property type="evidence" value="ECO:0007669"/>
    <property type="project" value="InterPro"/>
</dbReference>
<dbReference type="AlphaFoldDB" id="A0A8T4L2A0"/>
<dbReference type="EMBL" id="JAGVWC010000009">
    <property type="protein sequence ID" value="MBS3061383.1"/>
    <property type="molecule type" value="Genomic_DNA"/>
</dbReference>
<feature type="binding site" evidence="9">
    <location>
        <begin position="249"/>
        <end position="253"/>
    </location>
    <ligand>
        <name>substrate</name>
    </ligand>
</feature>
<dbReference type="InterPro" id="IPR008927">
    <property type="entry name" value="6-PGluconate_DH-like_C_sf"/>
</dbReference>
<dbReference type="Pfam" id="PF03720">
    <property type="entry name" value="UDPG_MGDP_dh_C"/>
    <property type="match status" value="1"/>
</dbReference>
<dbReference type="Pfam" id="PF00984">
    <property type="entry name" value="UDPG_MGDP_dh"/>
    <property type="match status" value="1"/>
</dbReference>
<feature type="domain" description="UDP-glucose/GDP-mannose dehydrogenase C-terminal" evidence="11">
    <location>
        <begin position="313"/>
        <end position="414"/>
    </location>
</feature>
<feature type="binding site" evidence="9">
    <location>
        <begin position="152"/>
        <end position="155"/>
    </location>
    <ligand>
        <name>substrate</name>
    </ligand>
</feature>
<dbReference type="InterPro" id="IPR001732">
    <property type="entry name" value="UDP-Glc/GDP-Man_DH_N"/>
</dbReference>
<feature type="active site" description="Nucleophile" evidence="8">
    <location>
        <position position="260"/>
    </location>
</feature>
<dbReference type="GO" id="GO:0000271">
    <property type="term" value="P:polysaccharide biosynthetic process"/>
    <property type="evidence" value="ECO:0007669"/>
    <property type="project" value="InterPro"/>
</dbReference>
<dbReference type="InterPro" id="IPR017476">
    <property type="entry name" value="UDP-Glc/GDP-Man"/>
</dbReference>
<dbReference type="Pfam" id="PF03721">
    <property type="entry name" value="UDPG_MGDP_dh_N"/>
    <property type="match status" value="1"/>
</dbReference>